<accession>A0A9W6IXP3</accession>
<dbReference type="RefSeq" id="WP_271167204.1">
    <property type="nucleotide sequence ID" value="NZ_BSFI01000002.1"/>
</dbReference>
<dbReference type="EMBL" id="BSFI01000002">
    <property type="protein sequence ID" value="GLK66947.1"/>
    <property type="molecule type" value="Genomic_DNA"/>
</dbReference>
<dbReference type="PANTHER" id="PTHR35336">
    <property type="entry name" value="ADENOSYLCOBINAMIDE AMIDOHYDROLASE"/>
    <property type="match status" value="1"/>
</dbReference>
<evidence type="ECO:0008006" key="3">
    <source>
        <dbReference type="Google" id="ProtNLM"/>
    </source>
</evidence>
<dbReference type="Pfam" id="PF01955">
    <property type="entry name" value="CbiZ"/>
    <property type="match status" value="1"/>
</dbReference>
<protein>
    <recommendedName>
        <fullName evidence="3">Adenosylcobinamide amidohydrolase</fullName>
    </recommendedName>
</protein>
<organism evidence="1 2">
    <name type="scientific">Hansschlegelia plantiphila</name>
    <dbReference type="NCBI Taxonomy" id="374655"/>
    <lineage>
        <taxon>Bacteria</taxon>
        <taxon>Pseudomonadati</taxon>
        <taxon>Pseudomonadota</taxon>
        <taxon>Alphaproteobacteria</taxon>
        <taxon>Hyphomicrobiales</taxon>
        <taxon>Methylopilaceae</taxon>
        <taxon>Hansschlegelia</taxon>
    </lineage>
</organism>
<comment type="caution">
    <text evidence="1">The sequence shown here is derived from an EMBL/GenBank/DDBJ whole genome shotgun (WGS) entry which is preliminary data.</text>
</comment>
<gene>
    <name evidence="1" type="ORF">GCM10008179_05850</name>
</gene>
<sequence length="238" mass="24379">MGGTAAHDSTAANRSIGPAPLFHWRCERPLLVASFERPQAALSWAMARPGFQTMSRVAWLEVSRADLTLEVDPYSLLADSIARADLTDAVAMMTSRDVRSARSAEARSGAVAAQCLATVGLNNAVRAGGSAATERHGFGTINLLAAVSAPLAQSALVEALSIAAEARTAAVMDLNWLVDGAVATGTGTDCIVVAAPDEAGGAPFAGLHTDVGVAIAASVYAAVAQAGREWIAERGRPA</sequence>
<name>A0A9W6IXP3_9HYPH</name>
<reference evidence="1" key="1">
    <citation type="journal article" date="2014" name="Int. J. Syst. Evol. Microbiol.">
        <title>Complete genome sequence of Corynebacterium casei LMG S-19264T (=DSM 44701T), isolated from a smear-ripened cheese.</title>
        <authorList>
            <consortium name="US DOE Joint Genome Institute (JGI-PGF)"/>
            <person name="Walter F."/>
            <person name="Albersmeier A."/>
            <person name="Kalinowski J."/>
            <person name="Ruckert C."/>
        </authorList>
    </citation>
    <scope>NUCLEOTIDE SEQUENCE</scope>
    <source>
        <strain evidence="1">VKM B-2347</strain>
    </source>
</reference>
<dbReference type="Proteomes" id="UP001143372">
    <property type="component" value="Unassembled WGS sequence"/>
</dbReference>
<dbReference type="AlphaFoldDB" id="A0A9W6IXP3"/>
<reference evidence="1" key="2">
    <citation type="submission" date="2023-01" db="EMBL/GenBank/DDBJ databases">
        <authorList>
            <person name="Sun Q."/>
            <person name="Evtushenko L."/>
        </authorList>
    </citation>
    <scope>NUCLEOTIDE SEQUENCE</scope>
    <source>
        <strain evidence="1">VKM B-2347</strain>
    </source>
</reference>
<dbReference type="PANTHER" id="PTHR35336:SF5">
    <property type="entry name" value="ADENOSYLCOBINAMIDE AMIDOHYDROLASE"/>
    <property type="match status" value="1"/>
</dbReference>
<evidence type="ECO:0000313" key="1">
    <source>
        <dbReference type="EMBL" id="GLK66947.1"/>
    </source>
</evidence>
<keyword evidence="2" id="KW-1185">Reference proteome</keyword>
<proteinExistence type="predicted"/>
<evidence type="ECO:0000313" key="2">
    <source>
        <dbReference type="Proteomes" id="UP001143372"/>
    </source>
</evidence>
<dbReference type="InterPro" id="IPR052209">
    <property type="entry name" value="CbiZ"/>
</dbReference>
<dbReference type="InterPro" id="IPR002808">
    <property type="entry name" value="AdoCbi_amidolase"/>
</dbReference>